<feature type="domain" description="Flagellar motor switch protein FliN-like C-terminal" evidence="16">
    <location>
        <begin position="389"/>
        <end position="444"/>
    </location>
</feature>
<feature type="transmembrane region" description="Helical" evidence="15">
    <location>
        <begin position="12"/>
        <end position="35"/>
    </location>
</feature>
<dbReference type="InterPro" id="IPR036429">
    <property type="entry name" value="SpoA-like_sf"/>
</dbReference>
<dbReference type="EMBL" id="ANFO01001148">
    <property type="protein sequence ID" value="KGQ03837.1"/>
    <property type="molecule type" value="Genomic_DNA"/>
</dbReference>
<dbReference type="InterPro" id="IPR022781">
    <property type="entry name" value="Flagellar_biosynth_FliO"/>
</dbReference>
<dbReference type="NCBIfam" id="TIGR03500">
    <property type="entry name" value="FliO_TIGR"/>
    <property type="match status" value="1"/>
</dbReference>
<dbReference type="Pfam" id="PF16973">
    <property type="entry name" value="FliN_N"/>
    <property type="match status" value="1"/>
</dbReference>
<dbReference type="STRING" id="1245745.A0A0A2VBX6"/>
<dbReference type="Gene3D" id="3.40.1550.10">
    <property type="entry name" value="CheC-like"/>
    <property type="match status" value="1"/>
</dbReference>
<dbReference type="SUPFAM" id="SSF101801">
    <property type="entry name" value="Surface presentation of antigens (SPOA)"/>
    <property type="match status" value="2"/>
</dbReference>
<keyword evidence="11" id="KW-0283">Flagellar rotation</keyword>
<dbReference type="NCBIfam" id="TIGR02480">
    <property type="entry name" value="fliN"/>
    <property type="match status" value="1"/>
</dbReference>
<evidence type="ECO:0000313" key="19">
    <source>
        <dbReference type="Proteomes" id="UP000030106"/>
    </source>
</evidence>
<keyword evidence="18" id="KW-0966">Cell projection</keyword>
<dbReference type="GO" id="GO:0003774">
    <property type="term" value="F:cytoskeletal motor activity"/>
    <property type="evidence" value="ECO:0007669"/>
    <property type="project" value="InterPro"/>
</dbReference>
<keyword evidence="18" id="KW-0282">Flagellum</keyword>
<dbReference type="NCBIfam" id="NF005435">
    <property type="entry name" value="PRK07021.1"/>
    <property type="match status" value="1"/>
</dbReference>
<evidence type="ECO:0000256" key="8">
    <source>
        <dbReference type="ARBA" id="ARBA00022500"/>
    </source>
</evidence>
<evidence type="ECO:0000256" key="11">
    <source>
        <dbReference type="ARBA" id="ARBA00022779"/>
    </source>
</evidence>
<evidence type="ECO:0000313" key="18">
    <source>
        <dbReference type="EMBL" id="KGQ03837.1"/>
    </source>
</evidence>
<evidence type="ECO:0000256" key="15">
    <source>
        <dbReference type="SAM" id="Phobius"/>
    </source>
</evidence>
<evidence type="ECO:0000256" key="5">
    <source>
        <dbReference type="ARBA" id="ARBA00011049"/>
    </source>
</evidence>
<evidence type="ECO:0000256" key="10">
    <source>
        <dbReference type="ARBA" id="ARBA00022692"/>
    </source>
</evidence>
<evidence type="ECO:0000259" key="16">
    <source>
        <dbReference type="Pfam" id="PF01052"/>
    </source>
</evidence>
<sequence>MTDTAITKGRKRAIWVPILVLITLAACATAGYSYWRMQQTPATAQAKAPEPPPAPVFFALDTFTVNLGDADRVLYIGVTLRLKDEATRQRLSEFLPEVRSRLLLLFSRQDANQLATDAGKQKLVEAIKTTLAPPLVAGQPQQVVSDVLYTAFILRENNDEPKARAPGESDIRPYDPNTQRRVVRERLQALEIINERFSRQFRMGLFNLLRRSPDITVGAIRIQPYHEFARNLPVPTNLNLIHLKPLRGTGLFVFSPSLVFIAVDNLFGGDGRFPTKVEGREFTHTEQRVINRMLKLALESYSDAWKAIYPLDVEYVRSEMQVKFTNITTSPNDIVVNTPFHVEIGNLTGEFNICLPFSMIEPLRELLVNPPLENSRQEDQSWRDTLVRQVQHSELELVANFADIPLRLSQILKLKPGDVLPIEKPDRIIAHVDGVPVLTSQYAQMSDINQPSDDNAGSVDDLWADALNEQKSSGKSTADNVFRALEGNDIAGNVQDIDLIMDIPVKLTVELGRTRMTIKELLRLTQGSVVALDGLAGEPLDILINGYLIAQGEVVVVADKYGATVTQPSVNASSPLVQVSGALAGIVIFILVAAWLAKRFGFHGAGVGAKKSLNISASVSVGPRERVVVVDVEDARLVLGVTASQITHLHTLPPAPVTDIVEKAPAPADFQKLMKNLLKRNGKD</sequence>
<dbReference type="Pfam" id="PF02154">
    <property type="entry name" value="FliM"/>
    <property type="match status" value="1"/>
</dbReference>
<evidence type="ECO:0000259" key="17">
    <source>
        <dbReference type="Pfam" id="PF16973"/>
    </source>
</evidence>
<dbReference type="Proteomes" id="UP000030106">
    <property type="component" value="Unassembled WGS sequence"/>
</dbReference>
<dbReference type="InterPro" id="IPR012826">
    <property type="entry name" value="FliN"/>
</dbReference>
<dbReference type="PANTHER" id="PTHR30034:SF3">
    <property type="entry name" value="FLAGELLAR MOTOR SWITCH PROTEIN FLIM"/>
    <property type="match status" value="1"/>
</dbReference>
<comment type="subcellular location">
    <subcellularLocation>
        <location evidence="1">Bacterial flagellum basal body</location>
    </subcellularLocation>
    <subcellularLocation>
        <location evidence="3">Cell inner membrane</location>
        <topology evidence="3">Peripheral membrane protein</topology>
    </subcellularLocation>
    <subcellularLocation>
        <location evidence="2">Cell membrane</location>
        <topology evidence="2">Single-pass membrane protein</topology>
    </subcellularLocation>
</comment>
<comment type="similarity">
    <text evidence="5">Belongs to the FliM family.</text>
</comment>
<dbReference type="InterPro" id="IPR005503">
    <property type="entry name" value="FliL"/>
</dbReference>
<dbReference type="Gene3D" id="2.30.330.10">
    <property type="entry name" value="SpoA-like"/>
    <property type="match status" value="1"/>
</dbReference>
<keyword evidence="9" id="KW-0997">Cell inner membrane</keyword>
<gene>
    <name evidence="18" type="ORF">BBAD15_g10917</name>
</gene>
<evidence type="ECO:0000256" key="2">
    <source>
        <dbReference type="ARBA" id="ARBA00004162"/>
    </source>
</evidence>
<feature type="transmembrane region" description="Helical" evidence="15">
    <location>
        <begin position="576"/>
        <end position="597"/>
    </location>
</feature>
<evidence type="ECO:0000256" key="14">
    <source>
        <dbReference type="ARBA" id="ARBA00023143"/>
    </source>
</evidence>
<dbReference type="NCBIfam" id="TIGR01397">
    <property type="entry name" value="fliM_switch"/>
    <property type="match status" value="1"/>
</dbReference>
<evidence type="ECO:0000256" key="12">
    <source>
        <dbReference type="ARBA" id="ARBA00022989"/>
    </source>
</evidence>
<evidence type="ECO:0000256" key="4">
    <source>
        <dbReference type="ARBA" id="ARBA00009226"/>
    </source>
</evidence>
<accession>A0A0A2VBX6</accession>
<keyword evidence="8" id="KW-0145">Chemotaxis</keyword>
<dbReference type="CDD" id="cd17908">
    <property type="entry name" value="FliM"/>
    <property type="match status" value="1"/>
</dbReference>
<dbReference type="InterPro" id="IPR001543">
    <property type="entry name" value="FliN-like_C"/>
</dbReference>
<evidence type="ECO:0000256" key="7">
    <source>
        <dbReference type="ARBA" id="ARBA00022475"/>
    </source>
</evidence>
<evidence type="ECO:0000256" key="6">
    <source>
        <dbReference type="ARBA" id="ARBA00021898"/>
    </source>
</evidence>
<proteinExistence type="inferred from homology"/>
<keyword evidence="13 15" id="KW-0472">Membrane</keyword>
<dbReference type="InterPro" id="IPR028976">
    <property type="entry name" value="CheC-like_sf"/>
</dbReference>
<dbReference type="GO" id="GO:0005886">
    <property type="term" value="C:plasma membrane"/>
    <property type="evidence" value="ECO:0007669"/>
    <property type="project" value="UniProtKB-SubCell"/>
</dbReference>
<keyword evidence="18" id="KW-0969">Cilium</keyword>
<evidence type="ECO:0000256" key="9">
    <source>
        <dbReference type="ARBA" id="ARBA00022519"/>
    </source>
</evidence>
<feature type="domain" description="Flagellar motor switch protein FliN N-terminal" evidence="17">
    <location>
        <begin position="445"/>
        <end position="492"/>
    </location>
</feature>
<name>A0A0A2VBX6_BEABA</name>
<dbReference type="HOGENOM" id="CLU_402228_0_0_1"/>
<keyword evidence="14" id="KW-0975">Bacterial flagellum</keyword>
<comment type="similarity">
    <text evidence="4">Belongs to the FliN/MopA/SpaO family.</text>
</comment>
<keyword evidence="12 15" id="KW-1133">Transmembrane helix</keyword>
<keyword evidence="10 15" id="KW-0812">Transmembrane</keyword>
<evidence type="ECO:0000256" key="3">
    <source>
        <dbReference type="ARBA" id="ARBA00004417"/>
    </source>
</evidence>
<dbReference type="InterPro" id="IPR001689">
    <property type="entry name" value="Flag_FliM"/>
</dbReference>
<organism evidence="18 19">
    <name type="scientific">Beauveria bassiana D1-5</name>
    <dbReference type="NCBI Taxonomy" id="1245745"/>
    <lineage>
        <taxon>Eukaryota</taxon>
        <taxon>Fungi</taxon>
        <taxon>Dikarya</taxon>
        <taxon>Ascomycota</taxon>
        <taxon>Pezizomycotina</taxon>
        <taxon>Sordariomycetes</taxon>
        <taxon>Hypocreomycetidae</taxon>
        <taxon>Hypocreales</taxon>
        <taxon>Cordycipitaceae</taxon>
        <taxon>Beauveria</taxon>
    </lineage>
</organism>
<feature type="domain" description="Flagellar motor switch protein FliN-like C-terminal" evidence="16">
    <location>
        <begin position="499"/>
        <end position="567"/>
    </location>
</feature>
<dbReference type="InterPro" id="IPR001172">
    <property type="entry name" value="FliN_T3SS_HrcQb"/>
</dbReference>
<comment type="caution">
    <text evidence="18">The sequence shown here is derived from an EMBL/GenBank/DDBJ whole genome shotgun (WGS) entry which is preliminary data.</text>
</comment>
<dbReference type="PANTHER" id="PTHR30034">
    <property type="entry name" value="FLAGELLAR MOTOR SWITCH PROTEIN FLIM"/>
    <property type="match status" value="1"/>
</dbReference>
<reference evidence="18 19" key="1">
    <citation type="submission" date="2012-10" db="EMBL/GenBank/DDBJ databases">
        <title>Genome sequencing and analysis of entomopathogenic fungi Beauveria bassiana D1-5.</title>
        <authorList>
            <person name="Li Q."/>
            <person name="Wang L."/>
            <person name="Zhang Z."/>
            <person name="Wang Q."/>
            <person name="Ren J."/>
            <person name="Wang M."/>
            <person name="Xu W."/>
            <person name="Wang J."/>
            <person name="Lu Y."/>
            <person name="Du Q."/>
            <person name="Sun Z."/>
        </authorList>
    </citation>
    <scope>NUCLEOTIDE SEQUENCE [LARGE SCALE GENOMIC DNA]</scope>
    <source>
        <strain evidence="18 19">D1-5</strain>
    </source>
</reference>
<protein>
    <recommendedName>
        <fullName evidence="6">Flagellar motor switch protein FliM</fullName>
    </recommendedName>
</protein>
<dbReference type="Pfam" id="PF03748">
    <property type="entry name" value="FliL"/>
    <property type="match status" value="1"/>
</dbReference>
<dbReference type="PRINTS" id="PR00956">
    <property type="entry name" value="FLGMOTORFLIN"/>
</dbReference>
<dbReference type="SUPFAM" id="SSF103039">
    <property type="entry name" value="CheC-like"/>
    <property type="match status" value="1"/>
</dbReference>
<evidence type="ECO:0000256" key="1">
    <source>
        <dbReference type="ARBA" id="ARBA00004117"/>
    </source>
</evidence>
<dbReference type="AlphaFoldDB" id="A0A0A2VBX6"/>
<dbReference type="InterPro" id="IPR031576">
    <property type="entry name" value="FliN_N"/>
</dbReference>
<dbReference type="Pfam" id="PF04347">
    <property type="entry name" value="FliO"/>
    <property type="match status" value="1"/>
</dbReference>
<keyword evidence="7" id="KW-1003">Cell membrane</keyword>
<evidence type="ECO:0000256" key="13">
    <source>
        <dbReference type="ARBA" id="ARBA00023136"/>
    </source>
</evidence>
<dbReference type="Pfam" id="PF01052">
    <property type="entry name" value="FliMN_C"/>
    <property type="match status" value="2"/>
</dbReference>